<comment type="cofactor">
    <cofactor evidence="1">
        <name>pyridoxal 5'-phosphate</name>
        <dbReference type="ChEBI" id="CHEBI:597326"/>
    </cofactor>
</comment>
<gene>
    <name evidence="4" type="ORF">BRCON_2706</name>
</gene>
<dbReference type="InterPro" id="IPR036052">
    <property type="entry name" value="TrpB-like_PALP_sf"/>
</dbReference>
<dbReference type="PANTHER" id="PTHR10314">
    <property type="entry name" value="CYSTATHIONINE BETA-SYNTHASE"/>
    <property type="match status" value="1"/>
</dbReference>
<dbReference type="EMBL" id="CP030759">
    <property type="protein sequence ID" value="AXA37448.1"/>
    <property type="molecule type" value="Genomic_DNA"/>
</dbReference>
<dbReference type="SUPFAM" id="SSF53686">
    <property type="entry name" value="Tryptophan synthase beta subunit-like PLP-dependent enzymes"/>
    <property type="match status" value="1"/>
</dbReference>
<keyword evidence="2" id="KW-0663">Pyridoxal phosphate</keyword>
<evidence type="ECO:0000259" key="3">
    <source>
        <dbReference type="Pfam" id="PF00291"/>
    </source>
</evidence>
<accession>A0A2Z4Y9F4</accession>
<dbReference type="InterPro" id="IPR050214">
    <property type="entry name" value="Cys_Synth/Cystath_Beta-Synth"/>
</dbReference>
<dbReference type="KEGG" id="schv:BRCON_2706"/>
<name>A0A2Z4Y9F4_SUMC1</name>
<reference evidence="4 5" key="1">
    <citation type="submission" date="2018-05" db="EMBL/GenBank/DDBJ databases">
        <title>A metagenomic window into the 2 km-deep terrestrial subsurface aquifer revealed taxonomically and functionally diverse microbial community comprising novel uncultured bacterial lineages.</title>
        <authorList>
            <person name="Kadnikov V.V."/>
            <person name="Mardanov A.V."/>
            <person name="Beletsky A.V."/>
            <person name="Banks D."/>
            <person name="Pimenov N.V."/>
            <person name="Frank Y.A."/>
            <person name="Karnachuk O.V."/>
            <person name="Ravin N.V."/>
        </authorList>
    </citation>
    <scope>NUCLEOTIDE SEQUENCE [LARGE SCALE GENOMIC DNA]</scope>
    <source>
        <strain evidence="4">BY</strain>
    </source>
</reference>
<evidence type="ECO:0000256" key="2">
    <source>
        <dbReference type="ARBA" id="ARBA00022898"/>
    </source>
</evidence>
<dbReference type="Gene3D" id="3.40.50.1100">
    <property type="match status" value="2"/>
</dbReference>
<dbReference type="Pfam" id="PF00291">
    <property type="entry name" value="PALP"/>
    <property type="match status" value="1"/>
</dbReference>
<dbReference type="GO" id="GO:1901605">
    <property type="term" value="P:alpha-amino acid metabolic process"/>
    <property type="evidence" value="ECO:0007669"/>
    <property type="project" value="UniProtKB-ARBA"/>
</dbReference>
<dbReference type="Proteomes" id="UP000262583">
    <property type="component" value="Chromosome"/>
</dbReference>
<protein>
    <submittedName>
        <fullName evidence="4">Cysteine synthase</fullName>
    </submittedName>
</protein>
<organism evidence="4 5">
    <name type="scientific">Sumerlaea chitinivorans</name>
    <dbReference type="NCBI Taxonomy" id="2250252"/>
    <lineage>
        <taxon>Bacteria</taxon>
        <taxon>Candidatus Sumerlaeota</taxon>
        <taxon>Candidatus Sumerlaeia</taxon>
        <taxon>Candidatus Sumerlaeales</taxon>
        <taxon>Candidatus Sumerlaeaceae</taxon>
        <taxon>Candidatus Sumerlaea</taxon>
    </lineage>
</organism>
<evidence type="ECO:0000313" key="5">
    <source>
        <dbReference type="Proteomes" id="UP000262583"/>
    </source>
</evidence>
<dbReference type="AlphaFoldDB" id="A0A2Z4Y9F4"/>
<feature type="domain" description="Tryptophan synthase beta chain-like PALP" evidence="3">
    <location>
        <begin position="81"/>
        <end position="298"/>
    </location>
</feature>
<sequence length="486" mass="53818">MTDYELKYTPGPTYAEMENPGKLPANVREAALRARANELDALNLFNITWRGPNLKPRYVVLPKALTRTKANIIVLTACSFPSGSHKVGPAYATMAEAEATGCVTHDMTIIGPSTGNFGIGTAYISRLKGFKSIVVMPEGMSAERYERIRKYGGDLILTPGSESDVILVLERVVEFKHDPTKLVLGQFELLPNYRFHRLTTGQAAIEAASEVGNGRIAAFVSAPGSAGTIAAADAVKEKYADAAVVAVEPKECSTLTNGGMGTHRIEGIGDKMVTLIHNVLNTDYVLAVHDDDTVKGLRVFHQAGAEGLSRICGAKIDGSRPKNDLCFNCEELADCGEFDLYRKCFGISSICNIMGAIRTAHYLGLGEDDNVVTIATDGFDRYPSVMADLERRTDGPIDDARLTQWYEEIFCRWDPKDFLDVRPKEQKERLFRMKEETWLRFEYSKEYLDRMKSQAFWDEEFAKIPAMDAAIAELRERSGMWPPPGV</sequence>
<evidence type="ECO:0000256" key="1">
    <source>
        <dbReference type="ARBA" id="ARBA00001933"/>
    </source>
</evidence>
<proteinExistence type="predicted"/>
<evidence type="ECO:0000313" key="4">
    <source>
        <dbReference type="EMBL" id="AXA37448.1"/>
    </source>
</evidence>
<dbReference type="InterPro" id="IPR001926">
    <property type="entry name" value="TrpB-like_PALP"/>
</dbReference>